<accession>A0A0D0B360</accession>
<reference evidence="1 2" key="1">
    <citation type="submission" date="2014-04" db="EMBL/GenBank/DDBJ databases">
        <authorList>
            <consortium name="DOE Joint Genome Institute"/>
            <person name="Kuo A."/>
            <person name="Ruytinx J."/>
            <person name="Rineau F."/>
            <person name="Colpaert J."/>
            <person name="Kohler A."/>
            <person name="Nagy L.G."/>
            <person name="Floudas D."/>
            <person name="Copeland A."/>
            <person name="Barry K.W."/>
            <person name="Cichocki N."/>
            <person name="Veneault-Fourrey C."/>
            <person name="LaButti K."/>
            <person name="Lindquist E.A."/>
            <person name="Lipzen A."/>
            <person name="Lundell T."/>
            <person name="Morin E."/>
            <person name="Murat C."/>
            <person name="Sun H."/>
            <person name="Tunlid A."/>
            <person name="Henrissat B."/>
            <person name="Grigoriev I.V."/>
            <person name="Hibbett D.S."/>
            <person name="Martin F."/>
            <person name="Nordberg H.P."/>
            <person name="Cantor M.N."/>
            <person name="Hua S.X."/>
        </authorList>
    </citation>
    <scope>NUCLEOTIDE SEQUENCE [LARGE SCALE GENOMIC DNA]</scope>
    <source>
        <strain evidence="1 2">UH-Slu-Lm8-n1</strain>
    </source>
</reference>
<organism evidence="1 2">
    <name type="scientific">Suillus luteus UH-Slu-Lm8-n1</name>
    <dbReference type="NCBI Taxonomy" id="930992"/>
    <lineage>
        <taxon>Eukaryota</taxon>
        <taxon>Fungi</taxon>
        <taxon>Dikarya</taxon>
        <taxon>Basidiomycota</taxon>
        <taxon>Agaricomycotina</taxon>
        <taxon>Agaricomycetes</taxon>
        <taxon>Agaricomycetidae</taxon>
        <taxon>Boletales</taxon>
        <taxon>Suillineae</taxon>
        <taxon>Suillaceae</taxon>
        <taxon>Suillus</taxon>
    </lineage>
</organism>
<sequence>MIIGWYIPDTTSWSLSSPTNGLISESLAPAQAPQSRSFVGDHRASITAVNVSV</sequence>
<reference evidence="2" key="2">
    <citation type="submission" date="2015-01" db="EMBL/GenBank/DDBJ databases">
        <title>Evolutionary Origins and Diversification of the Mycorrhizal Mutualists.</title>
        <authorList>
            <consortium name="DOE Joint Genome Institute"/>
            <consortium name="Mycorrhizal Genomics Consortium"/>
            <person name="Kohler A."/>
            <person name="Kuo A."/>
            <person name="Nagy L.G."/>
            <person name="Floudas D."/>
            <person name="Copeland A."/>
            <person name="Barry K.W."/>
            <person name="Cichocki N."/>
            <person name="Veneault-Fourrey C."/>
            <person name="LaButti K."/>
            <person name="Lindquist E.A."/>
            <person name="Lipzen A."/>
            <person name="Lundell T."/>
            <person name="Morin E."/>
            <person name="Murat C."/>
            <person name="Riley R."/>
            <person name="Ohm R."/>
            <person name="Sun H."/>
            <person name="Tunlid A."/>
            <person name="Henrissat B."/>
            <person name="Grigoriev I.V."/>
            <person name="Hibbett D.S."/>
            <person name="Martin F."/>
        </authorList>
    </citation>
    <scope>NUCLEOTIDE SEQUENCE [LARGE SCALE GENOMIC DNA]</scope>
    <source>
        <strain evidence="2">UH-Slu-Lm8-n1</strain>
    </source>
</reference>
<dbReference type="AlphaFoldDB" id="A0A0D0B360"/>
<proteinExistence type="predicted"/>
<dbReference type="InParanoid" id="A0A0D0B360"/>
<evidence type="ECO:0000313" key="1">
    <source>
        <dbReference type="EMBL" id="KIK40897.1"/>
    </source>
</evidence>
<keyword evidence="2" id="KW-1185">Reference proteome</keyword>
<name>A0A0D0B360_9AGAM</name>
<gene>
    <name evidence="1" type="ORF">CY34DRAFT_806684</name>
</gene>
<dbReference type="Proteomes" id="UP000054485">
    <property type="component" value="Unassembled WGS sequence"/>
</dbReference>
<protein>
    <submittedName>
        <fullName evidence="1">Uncharacterized protein</fullName>
    </submittedName>
</protein>
<dbReference type="HOGENOM" id="CLU_3070234_0_0_1"/>
<evidence type="ECO:0000313" key="2">
    <source>
        <dbReference type="Proteomes" id="UP000054485"/>
    </source>
</evidence>
<dbReference type="EMBL" id="KN835286">
    <property type="protein sequence ID" value="KIK40897.1"/>
    <property type="molecule type" value="Genomic_DNA"/>
</dbReference>